<keyword evidence="4" id="KW-1185">Reference proteome</keyword>
<organism evidence="3 4">
    <name type="scientific">Corallococcus caeni</name>
    <dbReference type="NCBI Taxonomy" id="3082388"/>
    <lineage>
        <taxon>Bacteria</taxon>
        <taxon>Pseudomonadati</taxon>
        <taxon>Myxococcota</taxon>
        <taxon>Myxococcia</taxon>
        <taxon>Myxococcales</taxon>
        <taxon>Cystobacterineae</taxon>
        <taxon>Myxococcaceae</taxon>
        <taxon>Corallococcus</taxon>
    </lineage>
</organism>
<evidence type="ECO:0000313" key="4">
    <source>
        <dbReference type="Proteomes" id="UP001342631"/>
    </source>
</evidence>
<keyword evidence="2" id="KW-0812">Transmembrane</keyword>
<name>A0ABQ6R469_9BACT</name>
<evidence type="ECO:0000256" key="2">
    <source>
        <dbReference type="SAM" id="Phobius"/>
    </source>
</evidence>
<dbReference type="EMBL" id="BTTX01000010">
    <property type="protein sequence ID" value="GMU11109.1"/>
    <property type="molecule type" value="Genomic_DNA"/>
</dbReference>
<dbReference type="Proteomes" id="UP001342631">
    <property type="component" value="Unassembled WGS sequence"/>
</dbReference>
<evidence type="ECO:0000313" key="3">
    <source>
        <dbReference type="EMBL" id="GMU11109.1"/>
    </source>
</evidence>
<keyword evidence="2" id="KW-0472">Membrane</keyword>
<proteinExistence type="predicted"/>
<accession>A0ABQ6R469</accession>
<protein>
    <submittedName>
        <fullName evidence="3">Uncharacterized protein</fullName>
    </submittedName>
</protein>
<feature type="transmembrane region" description="Helical" evidence="2">
    <location>
        <begin position="38"/>
        <end position="60"/>
    </location>
</feature>
<evidence type="ECO:0000256" key="1">
    <source>
        <dbReference type="SAM" id="MobiDB-lite"/>
    </source>
</evidence>
<keyword evidence="2" id="KW-1133">Transmembrane helix</keyword>
<sequence>MRVLGRTDRQAGASPPPSWTLSRRPRIAVWDSRDRRDLAFLGLWVLVYGLAVAPVLHAVVGHGGGLGRHEHGASSQVHRVQAACDAAKARCPSESGQGTLDGAKRGHGHQHLTGSVEHLLAVAASWAVFSPPKPRQVSWWVELARGPEWSPGQRLRSAAMPQGP</sequence>
<comment type="caution">
    <text evidence="3">The sequence shown here is derived from an EMBL/GenBank/DDBJ whole genome shotgun (WGS) entry which is preliminary data.</text>
</comment>
<gene>
    <name evidence="3" type="ORF">ASNO1_73630</name>
</gene>
<feature type="region of interest" description="Disordered" evidence="1">
    <location>
        <begin position="1"/>
        <end position="20"/>
    </location>
</feature>
<reference evidence="3 4" key="1">
    <citation type="journal article" date="2024" name="Arch. Microbiol.">
        <title>Corallococcus caeni sp. nov., a novel myxobacterium isolated from activated sludge.</title>
        <authorList>
            <person name="Tomita S."/>
            <person name="Nakai R."/>
            <person name="Kuroda K."/>
            <person name="Kurashita H."/>
            <person name="Hatamoto M."/>
            <person name="Yamaguchi T."/>
            <person name="Narihiro T."/>
        </authorList>
    </citation>
    <scope>NUCLEOTIDE SEQUENCE [LARGE SCALE GENOMIC DNA]</scope>
    <source>
        <strain evidence="3 4">NO1</strain>
    </source>
</reference>